<evidence type="ECO:0000313" key="3">
    <source>
        <dbReference type="EMBL" id="TFK79341.1"/>
    </source>
</evidence>
<feature type="compositionally biased region" description="Polar residues" evidence="1">
    <location>
        <begin position="1"/>
        <end position="16"/>
    </location>
</feature>
<protein>
    <recommendedName>
        <fullName evidence="2">BTB domain-containing protein</fullName>
    </recommendedName>
</protein>
<evidence type="ECO:0000256" key="1">
    <source>
        <dbReference type="SAM" id="MobiDB-lite"/>
    </source>
</evidence>
<evidence type="ECO:0000313" key="4">
    <source>
        <dbReference type="Proteomes" id="UP000308197"/>
    </source>
</evidence>
<dbReference type="EMBL" id="ML212067">
    <property type="protein sequence ID" value="TFK79341.1"/>
    <property type="molecule type" value="Genomic_DNA"/>
</dbReference>
<accession>A0A5C3NNX0</accession>
<dbReference type="InParanoid" id="A0A5C3NNX0"/>
<reference evidence="3 4" key="1">
    <citation type="journal article" date="2019" name="Nat. Ecol. Evol.">
        <title>Megaphylogeny resolves global patterns of mushroom evolution.</title>
        <authorList>
            <person name="Varga T."/>
            <person name="Krizsan K."/>
            <person name="Foldi C."/>
            <person name="Dima B."/>
            <person name="Sanchez-Garcia M."/>
            <person name="Sanchez-Ramirez S."/>
            <person name="Szollosi G.J."/>
            <person name="Szarkandi J.G."/>
            <person name="Papp V."/>
            <person name="Albert L."/>
            <person name="Andreopoulos W."/>
            <person name="Angelini C."/>
            <person name="Antonin V."/>
            <person name="Barry K.W."/>
            <person name="Bougher N.L."/>
            <person name="Buchanan P."/>
            <person name="Buyck B."/>
            <person name="Bense V."/>
            <person name="Catcheside P."/>
            <person name="Chovatia M."/>
            <person name="Cooper J."/>
            <person name="Damon W."/>
            <person name="Desjardin D."/>
            <person name="Finy P."/>
            <person name="Geml J."/>
            <person name="Haridas S."/>
            <person name="Hughes K."/>
            <person name="Justo A."/>
            <person name="Karasinski D."/>
            <person name="Kautmanova I."/>
            <person name="Kiss B."/>
            <person name="Kocsube S."/>
            <person name="Kotiranta H."/>
            <person name="LaButti K.M."/>
            <person name="Lechner B.E."/>
            <person name="Liimatainen K."/>
            <person name="Lipzen A."/>
            <person name="Lukacs Z."/>
            <person name="Mihaltcheva S."/>
            <person name="Morgado L.N."/>
            <person name="Niskanen T."/>
            <person name="Noordeloos M.E."/>
            <person name="Ohm R.A."/>
            <person name="Ortiz-Santana B."/>
            <person name="Ovrebo C."/>
            <person name="Racz N."/>
            <person name="Riley R."/>
            <person name="Savchenko A."/>
            <person name="Shiryaev A."/>
            <person name="Soop K."/>
            <person name="Spirin V."/>
            <person name="Szebenyi C."/>
            <person name="Tomsovsky M."/>
            <person name="Tulloss R.E."/>
            <person name="Uehling J."/>
            <person name="Grigoriev I.V."/>
            <person name="Vagvolgyi C."/>
            <person name="Papp T."/>
            <person name="Martin F.M."/>
            <person name="Miettinen O."/>
            <person name="Hibbett D.S."/>
            <person name="Nagy L.G."/>
        </authorList>
    </citation>
    <scope>NUCLEOTIDE SEQUENCE [LARGE SCALE GENOMIC DNA]</scope>
    <source>
        <strain evidence="3 4">HHB13444</strain>
    </source>
</reference>
<organism evidence="3 4">
    <name type="scientific">Polyporus arcularius HHB13444</name>
    <dbReference type="NCBI Taxonomy" id="1314778"/>
    <lineage>
        <taxon>Eukaryota</taxon>
        <taxon>Fungi</taxon>
        <taxon>Dikarya</taxon>
        <taxon>Basidiomycota</taxon>
        <taxon>Agaricomycotina</taxon>
        <taxon>Agaricomycetes</taxon>
        <taxon>Polyporales</taxon>
        <taxon>Polyporaceae</taxon>
        <taxon>Polyporus</taxon>
    </lineage>
</organism>
<keyword evidence="4" id="KW-1185">Reference proteome</keyword>
<dbReference type="SMART" id="SM00225">
    <property type="entry name" value="BTB"/>
    <property type="match status" value="2"/>
</dbReference>
<evidence type="ECO:0000259" key="2">
    <source>
        <dbReference type="PROSITE" id="PS50097"/>
    </source>
</evidence>
<dbReference type="Gene3D" id="3.30.710.10">
    <property type="entry name" value="Potassium Channel Kv1.1, Chain A"/>
    <property type="match status" value="2"/>
</dbReference>
<dbReference type="AlphaFoldDB" id="A0A5C3NNX0"/>
<gene>
    <name evidence="3" type="ORF">K466DRAFT_505702</name>
</gene>
<dbReference type="PROSITE" id="PS50097">
    <property type="entry name" value="BTB"/>
    <property type="match status" value="1"/>
</dbReference>
<dbReference type="InterPro" id="IPR000210">
    <property type="entry name" value="BTB/POZ_dom"/>
</dbReference>
<dbReference type="Proteomes" id="UP000308197">
    <property type="component" value="Unassembled WGS sequence"/>
</dbReference>
<proteinExistence type="predicted"/>
<feature type="non-terminal residue" evidence="3">
    <location>
        <position position="410"/>
    </location>
</feature>
<dbReference type="InterPro" id="IPR011333">
    <property type="entry name" value="SKP1/BTB/POZ_sf"/>
</dbReference>
<feature type="region of interest" description="Disordered" evidence="1">
    <location>
        <begin position="1"/>
        <end position="22"/>
    </location>
</feature>
<name>A0A5C3NNX0_9APHY</name>
<dbReference type="STRING" id="1314778.A0A5C3NNX0"/>
<sequence length="410" mass="44887">MDGEHPQTNAVLTNRTAPPPFDKPDADITLRSSDHVDFRVRRHILYEASPVFESILSIPPSHEEGSCPLVDLSEDSWTLHTLLLICYPMSRKKRLGHKSLPQLEAAIAAAKKYDMELPLEVLVDELLSSGSRWQSIEIWAVGCRLALEDVASQAAGWVSMLPLGKPDVRSLGRMEGISAGNYYRLCTTCKKGQLIPTSPLLEPSKKDKLAGREVHGLAAARPQFRSKMPYPDLECCSADGVVFLVHKCILGMASTVLADRIEAIQPAALSQNGGGGASRTSESLSSLSLEVDAAVLSEFFSLCYPGEHELSHSPSLCIAVLQAAKQYAATAVEDKAIQHWEVVAKATPLPAYLVSSRADFRDCARVAARYTLSNPLDNVYHPEMEHSPALAYCNLLTYHENCRKLVKKAI</sequence>
<feature type="domain" description="BTB" evidence="2">
    <location>
        <begin position="26"/>
        <end position="87"/>
    </location>
</feature>